<proteinExistence type="predicted"/>
<dbReference type="InterPro" id="IPR013762">
    <property type="entry name" value="Integrase-like_cat_sf"/>
</dbReference>
<dbReference type="InterPro" id="IPR011010">
    <property type="entry name" value="DNA_brk_join_enz"/>
</dbReference>
<dbReference type="InterPro" id="IPR002104">
    <property type="entry name" value="Integrase_catalytic"/>
</dbReference>
<dbReference type="PANTHER" id="PTHR30349:SF87">
    <property type="entry name" value="TRANSPOSASE A"/>
    <property type="match status" value="1"/>
</dbReference>
<dbReference type="Gene3D" id="1.10.443.10">
    <property type="entry name" value="Intergrase catalytic core"/>
    <property type="match status" value="1"/>
</dbReference>
<dbReference type="AlphaFoldDB" id="A0A6M3JEF9"/>
<dbReference type="GO" id="GO:0015074">
    <property type="term" value="P:DNA integration"/>
    <property type="evidence" value="ECO:0007669"/>
    <property type="project" value="InterPro"/>
</dbReference>
<dbReference type="GO" id="GO:0006310">
    <property type="term" value="P:DNA recombination"/>
    <property type="evidence" value="ECO:0007669"/>
    <property type="project" value="UniProtKB-KW"/>
</dbReference>
<reference evidence="3" key="1">
    <citation type="submission" date="2020-03" db="EMBL/GenBank/DDBJ databases">
        <title>The deep terrestrial virosphere.</title>
        <authorList>
            <person name="Holmfeldt K."/>
            <person name="Nilsson E."/>
            <person name="Simone D."/>
            <person name="Lopez-Fernandez M."/>
            <person name="Wu X."/>
            <person name="de Brujin I."/>
            <person name="Lundin D."/>
            <person name="Andersson A."/>
            <person name="Bertilsson S."/>
            <person name="Dopson M."/>
        </authorList>
    </citation>
    <scope>NUCLEOTIDE SEQUENCE</scope>
    <source>
        <strain evidence="3">MM415A07519</strain>
    </source>
</reference>
<keyword evidence="1" id="KW-0233">DNA recombination</keyword>
<dbReference type="InterPro" id="IPR050090">
    <property type="entry name" value="Tyrosine_recombinase_XerCD"/>
</dbReference>
<dbReference type="Pfam" id="PF00589">
    <property type="entry name" value="Phage_integrase"/>
    <property type="match status" value="1"/>
</dbReference>
<evidence type="ECO:0000259" key="2">
    <source>
        <dbReference type="PROSITE" id="PS51898"/>
    </source>
</evidence>
<dbReference type="EMBL" id="MT141599">
    <property type="protein sequence ID" value="QJA68236.1"/>
    <property type="molecule type" value="Genomic_DNA"/>
</dbReference>
<accession>A0A6M3JEF9</accession>
<organism evidence="3">
    <name type="scientific">viral metagenome</name>
    <dbReference type="NCBI Taxonomy" id="1070528"/>
    <lineage>
        <taxon>unclassified sequences</taxon>
        <taxon>metagenomes</taxon>
        <taxon>organismal metagenomes</taxon>
    </lineage>
</organism>
<evidence type="ECO:0000256" key="1">
    <source>
        <dbReference type="ARBA" id="ARBA00023172"/>
    </source>
</evidence>
<dbReference type="CDD" id="cd00397">
    <property type="entry name" value="DNA_BRE_C"/>
    <property type="match status" value="1"/>
</dbReference>
<evidence type="ECO:0000313" key="3">
    <source>
        <dbReference type="EMBL" id="QJA68236.1"/>
    </source>
</evidence>
<protein>
    <submittedName>
        <fullName evidence="3">Putative site-specific tyrosine recombinase</fullName>
    </submittedName>
</protein>
<gene>
    <name evidence="3" type="ORF">MM415A07519_0004</name>
</gene>
<dbReference type="PANTHER" id="PTHR30349">
    <property type="entry name" value="PHAGE INTEGRASE-RELATED"/>
    <property type="match status" value="1"/>
</dbReference>
<name>A0A6M3JEF9_9ZZZZ</name>
<feature type="domain" description="Tyr recombinase" evidence="2">
    <location>
        <begin position="117"/>
        <end position="295"/>
    </location>
</feature>
<dbReference type="SUPFAM" id="SSF56349">
    <property type="entry name" value="DNA breaking-rejoining enzymes"/>
    <property type="match status" value="1"/>
</dbReference>
<dbReference type="PROSITE" id="PS51898">
    <property type="entry name" value="TYR_RECOMBINASE"/>
    <property type="match status" value="1"/>
</dbReference>
<sequence>MLLENEELLERYLSGRRLATRTRESYGFALVCFSRLVGAPLERAGRDELEEWFRQANRLGFSAGTIVLYASRLRKLKEQALVWLGLSRVEAKARTMLALEGVPLEDLRREAKLHERWLDKLLTPHELGALIRKAEHPRARALIPVAYETACRKGELLGARVGDLSIGGEFSTIRVFGKTGQRTLPLVRSVPSLETWLDVHPDPGPRAPLFATVVDGAVRRMEEHTPNTLMRDLGDRAGIRHVYPHMLRHTRLTELAAAGVGEYVLKSFAGWTPDSKMASRYIHFSGRTHIPAILRLEGVDVDASRPGGSVGVADVYGVLERILEEAEQEVRA</sequence>
<dbReference type="GO" id="GO:0003677">
    <property type="term" value="F:DNA binding"/>
    <property type="evidence" value="ECO:0007669"/>
    <property type="project" value="InterPro"/>
</dbReference>